<dbReference type="EMBL" id="DF973279">
    <property type="protein sequence ID" value="GAU23868.1"/>
    <property type="molecule type" value="Genomic_DNA"/>
</dbReference>
<evidence type="ECO:0000256" key="1">
    <source>
        <dbReference type="SAM" id="MobiDB-lite"/>
    </source>
</evidence>
<gene>
    <name evidence="2" type="ORF">TSUD_369770</name>
</gene>
<organism evidence="2 3">
    <name type="scientific">Trifolium subterraneum</name>
    <name type="common">Subterranean clover</name>
    <dbReference type="NCBI Taxonomy" id="3900"/>
    <lineage>
        <taxon>Eukaryota</taxon>
        <taxon>Viridiplantae</taxon>
        <taxon>Streptophyta</taxon>
        <taxon>Embryophyta</taxon>
        <taxon>Tracheophyta</taxon>
        <taxon>Spermatophyta</taxon>
        <taxon>Magnoliopsida</taxon>
        <taxon>eudicotyledons</taxon>
        <taxon>Gunneridae</taxon>
        <taxon>Pentapetalae</taxon>
        <taxon>rosids</taxon>
        <taxon>fabids</taxon>
        <taxon>Fabales</taxon>
        <taxon>Fabaceae</taxon>
        <taxon>Papilionoideae</taxon>
        <taxon>50 kb inversion clade</taxon>
        <taxon>NPAAA clade</taxon>
        <taxon>Hologalegina</taxon>
        <taxon>IRL clade</taxon>
        <taxon>Trifolieae</taxon>
        <taxon>Trifolium</taxon>
    </lineage>
</organism>
<sequence>MVVVVVGERFGVELDNIIIGRDKIFVNLTRFQRREENHRVASEKNHKNYRELQENTKSYNDEAYVPKSDRNRYSYAAVVQNDKDFQGKVDIEKRANHSLKGTKHILFIVKQDEINILSKLYVGEVEHPDDCTMKKDSMDVARMVVREKSTKTHDEEDDDVESDDELEDAPMLRQHAGGDGEGNTSSINSADIIHCNEKIQKRRETKVPSKLCDTAKTLGVGIEDDLVEDSAVLQKIIEGAGDCEAKTIRERKSRFNP</sequence>
<reference evidence="3" key="1">
    <citation type="journal article" date="2017" name="Front. Plant Sci.">
        <title>Climate Clever Clovers: New Paradigm to Reduce the Environmental Footprint of Ruminants by Breeding Low Methanogenic Forages Utilizing Haplotype Variation.</title>
        <authorList>
            <person name="Kaur P."/>
            <person name="Appels R."/>
            <person name="Bayer P.E."/>
            <person name="Keeble-Gagnere G."/>
            <person name="Wang J."/>
            <person name="Hirakawa H."/>
            <person name="Shirasawa K."/>
            <person name="Vercoe P."/>
            <person name="Stefanova K."/>
            <person name="Durmic Z."/>
            <person name="Nichols P."/>
            <person name="Revell C."/>
            <person name="Isobe S.N."/>
            <person name="Edwards D."/>
            <person name="Erskine W."/>
        </authorList>
    </citation>
    <scope>NUCLEOTIDE SEQUENCE [LARGE SCALE GENOMIC DNA]</scope>
    <source>
        <strain evidence="3">cv. Daliak</strain>
    </source>
</reference>
<dbReference type="Proteomes" id="UP000242715">
    <property type="component" value="Unassembled WGS sequence"/>
</dbReference>
<evidence type="ECO:0000313" key="3">
    <source>
        <dbReference type="Proteomes" id="UP000242715"/>
    </source>
</evidence>
<feature type="region of interest" description="Disordered" evidence="1">
    <location>
        <begin position="146"/>
        <end position="166"/>
    </location>
</feature>
<protein>
    <submittedName>
        <fullName evidence="2">Uncharacterized protein</fullName>
    </submittedName>
</protein>
<name>A0A2Z6LZV5_TRISU</name>
<keyword evidence="3" id="KW-1185">Reference proteome</keyword>
<proteinExistence type="predicted"/>
<accession>A0A2Z6LZV5</accession>
<dbReference type="AlphaFoldDB" id="A0A2Z6LZV5"/>
<feature type="compositionally biased region" description="Acidic residues" evidence="1">
    <location>
        <begin position="155"/>
        <end position="166"/>
    </location>
</feature>
<evidence type="ECO:0000313" key="2">
    <source>
        <dbReference type="EMBL" id="GAU23868.1"/>
    </source>
</evidence>